<name>A0A089WYY9_STRGA</name>
<evidence type="ECO:0008006" key="4">
    <source>
        <dbReference type="Google" id="ProtNLM"/>
    </source>
</evidence>
<dbReference type="HOGENOM" id="CLU_018916_0_0_11"/>
<keyword evidence="3" id="KW-1185">Reference proteome</keyword>
<dbReference type="STRING" id="1907.SGLAU_03295"/>
<feature type="region of interest" description="Disordered" evidence="1">
    <location>
        <begin position="424"/>
        <end position="449"/>
    </location>
</feature>
<gene>
    <name evidence="2" type="ORF">SGLAU_03295</name>
</gene>
<evidence type="ECO:0000313" key="3">
    <source>
        <dbReference type="Proteomes" id="UP000029482"/>
    </source>
</evidence>
<dbReference type="Proteomes" id="UP000029482">
    <property type="component" value="Chromosome"/>
</dbReference>
<accession>A0A089WYY9</accession>
<evidence type="ECO:0000256" key="1">
    <source>
        <dbReference type="SAM" id="MobiDB-lite"/>
    </source>
</evidence>
<feature type="region of interest" description="Disordered" evidence="1">
    <location>
        <begin position="490"/>
        <end position="511"/>
    </location>
</feature>
<evidence type="ECO:0000313" key="2">
    <source>
        <dbReference type="EMBL" id="AIR96687.1"/>
    </source>
</evidence>
<dbReference type="InterPro" id="IPR026337">
    <property type="entry name" value="AKG_HExxH"/>
</dbReference>
<dbReference type="AlphaFoldDB" id="A0A089WYY9"/>
<dbReference type="KEGG" id="sgu:SGLAU_03295"/>
<dbReference type="eggNOG" id="COG0641">
    <property type="taxonomic scope" value="Bacteria"/>
</dbReference>
<organism evidence="2 3">
    <name type="scientific">Streptomyces glaucescens</name>
    <dbReference type="NCBI Taxonomy" id="1907"/>
    <lineage>
        <taxon>Bacteria</taxon>
        <taxon>Bacillati</taxon>
        <taxon>Actinomycetota</taxon>
        <taxon>Actinomycetes</taxon>
        <taxon>Kitasatosporales</taxon>
        <taxon>Streptomycetaceae</taxon>
        <taxon>Streptomyces</taxon>
    </lineage>
</organism>
<sequence>MSGPERFRLPLSTITAVATGQLDDADLALLRSSERSRLLLALAAILAHVGRAEEVPGPAAARPLRPAAAWELLATVQRADPAAVEAVLADPAVGLWAFPVLRKLRHGAAAVGAQIPAWAAASVFAALAGAAAVRAGVRTTVRVPAHHGRVWLPSLGVTDPVGRGTWAVATLDHGPNGTVVFGENGSVRLPDDPARVADGWHPLPRPGGAGGPYGTGAVALDHLSPFRDFRSLREPAPLAPRDLERWHELLAESDALLRREQPDAHRLVSGTVRTIVPVEGPSPLRVVSATDPDAPGAVTMSLPLDAAAMAAVLIHEARHSLLGSLAALVPLLVPVQEGPEPTYFAPWRADPRPLRGLLFGTHAFAGVMAFWRARRAVEGDRAEFEYALHRHQVRPALAALRNAGGLTPAGGLIVEGLAASVHGGPRCARRRSPAPAAGGGGPQHGGVTPRHLAALAHDDERAAWRVAHLVVDDDDALALARRLLAGRPAPAQLPPARLRPHASGAPRPPDHPAARTWLARLWCTDRQAFAAVRRALARGRGHPLGVKGATLADALLVAGDTAAALHRFRRQPPSPDAWTGIGLAQRSGPARLLVERPELVLALHEALLRLGAPPPGAERLAGWLGAGARPPGSDAQRVDVAVGPDAVGGVLGGLVVGPEHPAE</sequence>
<proteinExistence type="predicted"/>
<dbReference type="NCBIfam" id="TIGR04267">
    <property type="entry name" value="mod_HExxH"/>
    <property type="match status" value="1"/>
</dbReference>
<reference evidence="3" key="1">
    <citation type="journal article" date="2015" name="J. Biotechnol.">
        <title>Complete genome sequence of the actinobacterium Streptomyces glaucescens GLA.O (DSM 40922) consisting of a linear chromosome and one linear plasmid.</title>
        <authorList>
            <person name="Ortseifen V."/>
            <person name="Winkler A."/>
            <person name="Albersmeier A."/>
            <person name="Wendler S."/>
            <person name="Puhler A."/>
            <person name="Kalinowski J."/>
            <person name="Ruckert C."/>
        </authorList>
    </citation>
    <scope>NUCLEOTIDE SEQUENCE [LARGE SCALE GENOMIC DNA]</scope>
    <source>
        <strain evidence="3">DSM 40922 / GLA O</strain>
    </source>
</reference>
<dbReference type="EMBL" id="CP009438">
    <property type="protein sequence ID" value="AIR96687.1"/>
    <property type="molecule type" value="Genomic_DNA"/>
</dbReference>
<protein>
    <recommendedName>
        <fullName evidence="4">HEXXH motif domain-containing protein</fullName>
    </recommendedName>
</protein>